<proteinExistence type="predicted"/>
<dbReference type="EMBL" id="GBRH01277529">
    <property type="protein sequence ID" value="JAD20366.1"/>
    <property type="molecule type" value="Transcribed_RNA"/>
</dbReference>
<reference evidence="1" key="2">
    <citation type="journal article" date="2015" name="Data Brief">
        <title>Shoot transcriptome of the giant reed, Arundo donax.</title>
        <authorList>
            <person name="Barrero R.A."/>
            <person name="Guerrero F.D."/>
            <person name="Moolhuijzen P."/>
            <person name="Goolsby J.A."/>
            <person name="Tidwell J."/>
            <person name="Bellgard S.E."/>
            <person name="Bellgard M.I."/>
        </authorList>
    </citation>
    <scope>NUCLEOTIDE SEQUENCE</scope>
    <source>
        <tissue evidence="1">Shoot tissue taken approximately 20 cm above the soil surface</tissue>
    </source>
</reference>
<organism evidence="1">
    <name type="scientific">Arundo donax</name>
    <name type="common">Giant reed</name>
    <name type="synonym">Donax arundinaceus</name>
    <dbReference type="NCBI Taxonomy" id="35708"/>
    <lineage>
        <taxon>Eukaryota</taxon>
        <taxon>Viridiplantae</taxon>
        <taxon>Streptophyta</taxon>
        <taxon>Embryophyta</taxon>
        <taxon>Tracheophyta</taxon>
        <taxon>Spermatophyta</taxon>
        <taxon>Magnoliopsida</taxon>
        <taxon>Liliopsida</taxon>
        <taxon>Poales</taxon>
        <taxon>Poaceae</taxon>
        <taxon>PACMAD clade</taxon>
        <taxon>Arundinoideae</taxon>
        <taxon>Arundineae</taxon>
        <taxon>Arundo</taxon>
    </lineage>
</organism>
<reference evidence="1" key="1">
    <citation type="submission" date="2014-09" db="EMBL/GenBank/DDBJ databases">
        <authorList>
            <person name="Magalhaes I.L.F."/>
            <person name="Oliveira U."/>
            <person name="Santos F.R."/>
            <person name="Vidigal T.H.D.A."/>
            <person name="Brescovit A.D."/>
            <person name="Santos A.J."/>
        </authorList>
    </citation>
    <scope>NUCLEOTIDE SEQUENCE</scope>
    <source>
        <tissue evidence="1">Shoot tissue taken approximately 20 cm above the soil surface</tissue>
    </source>
</reference>
<evidence type="ECO:0000313" key="1">
    <source>
        <dbReference type="EMBL" id="JAD20366.1"/>
    </source>
</evidence>
<accession>A0A0A8Y2H5</accession>
<dbReference type="AlphaFoldDB" id="A0A0A8Y2H5"/>
<sequence>MQAKCHILTIPPPPTFTRNTMDTFPFSPTRLPSRAPSTRTCFACSI</sequence>
<name>A0A0A8Y2H5_ARUDO</name>
<protein>
    <submittedName>
        <fullName evidence="1">Uncharacterized protein</fullName>
    </submittedName>
</protein>